<feature type="region of interest" description="Disordered" evidence="1">
    <location>
        <begin position="1"/>
        <end position="54"/>
    </location>
</feature>
<dbReference type="AlphaFoldDB" id="A0A917KL93"/>
<evidence type="ECO:0000256" key="1">
    <source>
        <dbReference type="SAM" id="MobiDB-lite"/>
    </source>
</evidence>
<reference evidence="2" key="1">
    <citation type="journal article" date="2014" name="Int. J. Syst. Evol. Microbiol.">
        <title>Complete genome sequence of Corynebacterium casei LMG S-19264T (=DSM 44701T), isolated from a smear-ripened cheese.</title>
        <authorList>
            <consortium name="US DOE Joint Genome Institute (JGI-PGF)"/>
            <person name="Walter F."/>
            <person name="Albersmeier A."/>
            <person name="Kalinowski J."/>
            <person name="Ruckert C."/>
        </authorList>
    </citation>
    <scope>NUCLEOTIDE SEQUENCE</scope>
    <source>
        <strain evidence="2">CGMCC 4.7272</strain>
    </source>
</reference>
<evidence type="ECO:0000313" key="3">
    <source>
        <dbReference type="Proteomes" id="UP000625682"/>
    </source>
</evidence>
<name>A0A917KL93_9ACTN</name>
<accession>A0A917KL93</accession>
<organism evidence="2 3">
    <name type="scientific">Streptomyces lacrimifluminis</name>
    <dbReference type="NCBI Taxonomy" id="1500077"/>
    <lineage>
        <taxon>Bacteria</taxon>
        <taxon>Bacillati</taxon>
        <taxon>Actinomycetota</taxon>
        <taxon>Actinomycetes</taxon>
        <taxon>Kitasatosporales</taxon>
        <taxon>Streptomycetaceae</taxon>
        <taxon>Streptomyces</taxon>
    </lineage>
</organism>
<feature type="compositionally biased region" description="Polar residues" evidence="1">
    <location>
        <begin position="40"/>
        <end position="54"/>
    </location>
</feature>
<proteinExistence type="predicted"/>
<evidence type="ECO:0000313" key="2">
    <source>
        <dbReference type="EMBL" id="GGJ16733.1"/>
    </source>
</evidence>
<comment type="caution">
    <text evidence="2">The sequence shown here is derived from an EMBL/GenBank/DDBJ whole genome shotgun (WGS) entry which is preliminary data.</text>
</comment>
<keyword evidence="3" id="KW-1185">Reference proteome</keyword>
<reference evidence="2" key="2">
    <citation type="submission" date="2020-09" db="EMBL/GenBank/DDBJ databases">
        <authorList>
            <person name="Sun Q."/>
            <person name="Zhou Y."/>
        </authorList>
    </citation>
    <scope>NUCLEOTIDE SEQUENCE</scope>
    <source>
        <strain evidence="2">CGMCC 4.7272</strain>
    </source>
</reference>
<sequence length="54" mass="5622">MKGTDGRQVIEACTTSRAESALRAEDHLGPGSEAAPDPSAVSQERNPETPSESP</sequence>
<protein>
    <submittedName>
        <fullName evidence="2">Uncharacterized protein</fullName>
    </submittedName>
</protein>
<dbReference type="Proteomes" id="UP000625682">
    <property type="component" value="Unassembled WGS sequence"/>
</dbReference>
<gene>
    <name evidence="2" type="ORF">GCM10012282_11110</name>
</gene>
<dbReference type="EMBL" id="BMMU01000003">
    <property type="protein sequence ID" value="GGJ16733.1"/>
    <property type="molecule type" value="Genomic_DNA"/>
</dbReference>